<evidence type="ECO:0000256" key="2">
    <source>
        <dbReference type="ARBA" id="ARBA00022448"/>
    </source>
</evidence>
<evidence type="ECO:0000256" key="10">
    <source>
        <dbReference type="ARBA" id="ARBA00023004"/>
    </source>
</evidence>
<evidence type="ECO:0000256" key="5">
    <source>
        <dbReference type="ARBA" id="ARBA00022723"/>
    </source>
</evidence>
<dbReference type="Gene3D" id="1.10.760.10">
    <property type="entry name" value="Cytochrome c-like domain"/>
    <property type="match status" value="2"/>
</dbReference>
<accession>A0A7C5N439</accession>
<feature type="binding site" description="covalent" evidence="11">
    <location>
        <position position="205"/>
    </location>
    <ligand>
        <name>heme c</name>
        <dbReference type="ChEBI" id="CHEBI:61717"/>
        <label>2</label>
    </ligand>
</feature>
<feature type="non-terminal residue" evidence="15">
    <location>
        <position position="324"/>
    </location>
</feature>
<keyword evidence="7" id="KW-0574">Periplasm</keyword>
<organism evidence="15">
    <name type="scientific">Thiolapillus brandeum</name>
    <dbReference type="NCBI Taxonomy" id="1076588"/>
    <lineage>
        <taxon>Bacteria</taxon>
        <taxon>Pseudomonadati</taxon>
        <taxon>Pseudomonadota</taxon>
        <taxon>Gammaproteobacteria</taxon>
        <taxon>Chromatiales</taxon>
        <taxon>Sedimenticolaceae</taxon>
        <taxon>Thiolapillus</taxon>
    </lineage>
</organism>
<gene>
    <name evidence="15" type="ORF">ENJ98_04445</name>
</gene>
<evidence type="ECO:0000256" key="13">
    <source>
        <dbReference type="SAM" id="SignalP"/>
    </source>
</evidence>
<proteinExistence type="predicted"/>
<dbReference type="AlphaFoldDB" id="A0A7C5N439"/>
<keyword evidence="2" id="KW-0813">Transport</keyword>
<feature type="binding site" description="axial binding residue" evidence="12">
    <location>
        <position position="280"/>
    </location>
    <ligand>
        <name>heme c</name>
        <dbReference type="ChEBI" id="CHEBI:61717"/>
        <label>2</label>
    </ligand>
    <ligandPart>
        <name>Fe</name>
        <dbReference type="ChEBI" id="CHEBI:18248"/>
    </ligandPart>
</feature>
<dbReference type="InterPro" id="IPR004852">
    <property type="entry name" value="Di-haem_cyt_c_peroxidsae"/>
</dbReference>
<feature type="binding site" description="covalent" evidence="11">
    <location>
        <position position="64"/>
    </location>
    <ligand>
        <name>heme c</name>
        <dbReference type="ChEBI" id="CHEBI:61717"/>
        <label>1</label>
    </ligand>
</feature>
<feature type="binding site" description="covalent" evidence="11">
    <location>
        <position position="61"/>
    </location>
    <ligand>
        <name>heme c</name>
        <dbReference type="ChEBI" id="CHEBI:61717"/>
        <label>1</label>
    </ligand>
</feature>
<dbReference type="GO" id="GO:0020037">
    <property type="term" value="F:heme binding"/>
    <property type="evidence" value="ECO:0007669"/>
    <property type="project" value="InterPro"/>
</dbReference>
<dbReference type="SUPFAM" id="SSF46626">
    <property type="entry name" value="Cytochrome c"/>
    <property type="match status" value="2"/>
</dbReference>
<name>A0A7C5N439_9GAMM</name>
<comment type="PTM">
    <text evidence="11">Binds 2 heme groups per subunit.</text>
</comment>
<feature type="binding site" description="covalent" evidence="11">
    <location>
        <position position="208"/>
    </location>
    <ligand>
        <name>heme c</name>
        <dbReference type="ChEBI" id="CHEBI:61717"/>
        <label>2</label>
    </ligand>
</feature>
<feature type="binding site" description="axial binding residue" evidence="12">
    <location>
        <position position="209"/>
    </location>
    <ligand>
        <name>heme c</name>
        <dbReference type="ChEBI" id="CHEBI:61717"/>
        <label>2</label>
    </ligand>
    <ligandPart>
        <name>Fe</name>
        <dbReference type="ChEBI" id="CHEBI:18248"/>
    </ligandPart>
</feature>
<keyword evidence="4 11" id="KW-0349">Heme</keyword>
<feature type="signal peptide" evidence="13">
    <location>
        <begin position="1"/>
        <end position="22"/>
    </location>
</feature>
<dbReference type="FunFam" id="1.10.760.10:FF:000004">
    <property type="entry name" value="Cytochrome c peroxidase"/>
    <property type="match status" value="1"/>
</dbReference>
<evidence type="ECO:0000256" key="11">
    <source>
        <dbReference type="PIRSR" id="PIRSR000294-1"/>
    </source>
</evidence>
<keyword evidence="9" id="KW-0560">Oxidoreductase</keyword>
<dbReference type="EMBL" id="DROM01000271">
    <property type="protein sequence ID" value="HHH13464.1"/>
    <property type="molecule type" value="Genomic_DNA"/>
</dbReference>
<feature type="domain" description="Cytochrome c" evidence="14">
    <location>
        <begin position="191"/>
        <end position="305"/>
    </location>
</feature>
<keyword evidence="5 12" id="KW-0479">Metal-binding</keyword>
<dbReference type="GO" id="GO:0046872">
    <property type="term" value="F:metal ion binding"/>
    <property type="evidence" value="ECO:0007669"/>
    <property type="project" value="UniProtKB-KW"/>
</dbReference>
<evidence type="ECO:0000256" key="1">
    <source>
        <dbReference type="ARBA" id="ARBA00004418"/>
    </source>
</evidence>
<dbReference type="PROSITE" id="PS51007">
    <property type="entry name" value="CYTC"/>
    <property type="match status" value="2"/>
</dbReference>
<dbReference type="GO" id="GO:0004130">
    <property type="term" value="F:cytochrome-c peroxidase activity"/>
    <property type="evidence" value="ECO:0007669"/>
    <property type="project" value="TreeGrafter"/>
</dbReference>
<evidence type="ECO:0000256" key="7">
    <source>
        <dbReference type="ARBA" id="ARBA00022764"/>
    </source>
</evidence>
<protein>
    <submittedName>
        <fullName evidence="15">Cytochrome-c peroxidase</fullName>
    </submittedName>
</protein>
<keyword evidence="8" id="KW-0249">Electron transport</keyword>
<evidence type="ECO:0000256" key="9">
    <source>
        <dbReference type="ARBA" id="ARBA00023002"/>
    </source>
</evidence>
<keyword evidence="3 15" id="KW-0575">Peroxidase</keyword>
<dbReference type="Pfam" id="PF00034">
    <property type="entry name" value="Cytochrom_C"/>
    <property type="match status" value="1"/>
</dbReference>
<evidence type="ECO:0000256" key="3">
    <source>
        <dbReference type="ARBA" id="ARBA00022559"/>
    </source>
</evidence>
<dbReference type="PANTHER" id="PTHR30600:SF7">
    <property type="entry name" value="CYTOCHROME C PEROXIDASE-RELATED"/>
    <property type="match status" value="1"/>
</dbReference>
<reference evidence="15" key="1">
    <citation type="journal article" date="2020" name="mSystems">
        <title>Genome- and Community-Level Interaction Insights into Carbon Utilization and Element Cycling Functions of Hydrothermarchaeota in Hydrothermal Sediment.</title>
        <authorList>
            <person name="Zhou Z."/>
            <person name="Liu Y."/>
            <person name="Xu W."/>
            <person name="Pan J."/>
            <person name="Luo Z.H."/>
            <person name="Li M."/>
        </authorList>
    </citation>
    <scope>NUCLEOTIDE SEQUENCE [LARGE SCALE GENOMIC DNA]</scope>
    <source>
        <strain evidence="15">HyVt-535</strain>
    </source>
</reference>
<evidence type="ECO:0000259" key="14">
    <source>
        <dbReference type="PROSITE" id="PS51007"/>
    </source>
</evidence>
<dbReference type="Pfam" id="PF03150">
    <property type="entry name" value="CCP_MauG"/>
    <property type="match status" value="1"/>
</dbReference>
<feature type="chain" id="PRO_5028272666" evidence="13">
    <location>
        <begin position="23"/>
        <end position="324"/>
    </location>
</feature>
<keyword evidence="6 13" id="KW-0732">Signal</keyword>
<dbReference type="PIRSF" id="PIRSF000294">
    <property type="entry name" value="Cytochrome-c_peroxidase"/>
    <property type="match status" value="1"/>
</dbReference>
<dbReference type="InterPro" id="IPR026259">
    <property type="entry name" value="MauG/Cytc_peroxidase"/>
</dbReference>
<dbReference type="GO" id="GO:0009055">
    <property type="term" value="F:electron transfer activity"/>
    <property type="evidence" value="ECO:0007669"/>
    <property type="project" value="InterPro"/>
</dbReference>
<dbReference type="GO" id="GO:0042597">
    <property type="term" value="C:periplasmic space"/>
    <property type="evidence" value="ECO:0007669"/>
    <property type="project" value="UniProtKB-SubCell"/>
</dbReference>
<evidence type="ECO:0000256" key="4">
    <source>
        <dbReference type="ARBA" id="ARBA00022617"/>
    </source>
</evidence>
<evidence type="ECO:0000256" key="12">
    <source>
        <dbReference type="PIRSR" id="PIRSR000294-2"/>
    </source>
</evidence>
<comment type="cofactor">
    <cofactor evidence="11">
        <name>heme</name>
        <dbReference type="ChEBI" id="CHEBI:30413"/>
    </cofactor>
    <text evidence="11">Binds 2 heme groups.</text>
</comment>
<evidence type="ECO:0000256" key="6">
    <source>
        <dbReference type="ARBA" id="ARBA00022729"/>
    </source>
</evidence>
<keyword evidence="10 12" id="KW-0408">Iron</keyword>
<comment type="subcellular location">
    <subcellularLocation>
        <location evidence="1">Periplasm</location>
    </subcellularLocation>
</comment>
<dbReference type="InterPro" id="IPR036909">
    <property type="entry name" value="Cyt_c-like_dom_sf"/>
</dbReference>
<dbReference type="InterPro" id="IPR009056">
    <property type="entry name" value="Cyt_c-like_dom"/>
</dbReference>
<dbReference type="InterPro" id="IPR051395">
    <property type="entry name" value="Cytochrome_c_Peroxidase/MauG"/>
</dbReference>
<evidence type="ECO:0000256" key="8">
    <source>
        <dbReference type="ARBA" id="ARBA00022982"/>
    </source>
</evidence>
<dbReference type="PANTHER" id="PTHR30600">
    <property type="entry name" value="CYTOCHROME C PEROXIDASE-RELATED"/>
    <property type="match status" value="1"/>
</dbReference>
<feature type="binding site" description="axial binding residue" evidence="12">
    <location>
        <position position="81"/>
    </location>
    <ligand>
        <name>heme c</name>
        <dbReference type="ChEBI" id="CHEBI:61717"/>
        <label>1</label>
    </ligand>
    <ligandPart>
        <name>Fe</name>
        <dbReference type="ChEBI" id="CHEBI:18248"/>
    </ligandPart>
</feature>
<feature type="binding site" description="axial binding residue" evidence="12">
    <location>
        <position position="65"/>
    </location>
    <ligand>
        <name>heme c</name>
        <dbReference type="ChEBI" id="CHEBI:61717"/>
        <label>1</label>
    </ligand>
    <ligandPart>
        <name>Fe</name>
        <dbReference type="ChEBI" id="CHEBI:18248"/>
    </ligandPart>
</feature>
<sequence length="324" mass="35477">MRLKKPLLVLLAGLGLNASAWSADEPIQPIEPVKNINLAMAELGKKLYFDPRLSKSGFISCNSCHNLSMGGTDNLKTSIGHGWARGPINAPTVLNSSMNVAQFWDGRARDLKEQAGGPIANPGEMASNHELAVHVLQSIPGYVREFRLVFGDDKIDIDRVTAAIAEFEKTLVTPYSRFDLWLLGKKDALNEQELAGYKLFKESGCVACHNGPAVGGNSFQKMGVVEPYRSKSKAVGLAAVTGKDADRFKFKVPTLRNVELTYPYFHDGEAETLTEAVDVMGRLQLGKKFTPEENARIVAFLKTLTGRQPTFMMPILPPSVDETP</sequence>
<evidence type="ECO:0000313" key="15">
    <source>
        <dbReference type="EMBL" id="HHH13464.1"/>
    </source>
</evidence>
<dbReference type="Proteomes" id="UP000886100">
    <property type="component" value="Unassembled WGS sequence"/>
</dbReference>
<feature type="domain" description="Cytochrome c" evidence="14">
    <location>
        <begin position="39"/>
        <end position="147"/>
    </location>
</feature>
<comment type="caution">
    <text evidence="15">The sequence shown here is derived from an EMBL/GenBank/DDBJ whole genome shotgun (WGS) entry which is preliminary data.</text>
</comment>